<comment type="similarity">
    <text evidence="1">Belongs to the WASH1 family.</text>
</comment>
<reference evidence="5" key="1">
    <citation type="submission" date="2020-06" db="EMBL/GenBank/DDBJ databases">
        <authorList>
            <person name="Ji K."/>
            <person name="Li J."/>
        </authorList>
    </citation>
    <scope>NUCLEOTIDE SEQUENCE</scope>
    <source>
        <strain evidence="5">JKM2019</strain>
        <tissue evidence="5">Whole body</tissue>
    </source>
</reference>
<feature type="compositionally biased region" description="Pro residues" evidence="3">
    <location>
        <begin position="301"/>
        <end position="315"/>
    </location>
</feature>
<evidence type="ECO:0000313" key="5">
    <source>
        <dbReference type="EMBL" id="KAH7638091.1"/>
    </source>
</evidence>
<feature type="region of interest" description="Disordered" evidence="3">
    <location>
        <begin position="301"/>
        <end position="387"/>
    </location>
</feature>
<dbReference type="GO" id="GO:0034314">
    <property type="term" value="P:Arp2/3 complex-mediated actin nucleation"/>
    <property type="evidence" value="ECO:0007669"/>
    <property type="project" value="InterPro"/>
</dbReference>
<dbReference type="GO" id="GO:0006887">
    <property type="term" value="P:exocytosis"/>
    <property type="evidence" value="ECO:0007669"/>
    <property type="project" value="TreeGrafter"/>
</dbReference>
<dbReference type="GO" id="GO:0005769">
    <property type="term" value="C:early endosome"/>
    <property type="evidence" value="ECO:0007669"/>
    <property type="project" value="InterPro"/>
</dbReference>
<dbReference type="GO" id="GO:0032456">
    <property type="term" value="P:endocytic recycling"/>
    <property type="evidence" value="ECO:0007669"/>
    <property type="project" value="TreeGrafter"/>
</dbReference>
<dbReference type="GO" id="GO:0043014">
    <property type="term" value="F:alpha-tubulin binding"/>
    <property type="evidence" value="ECO:0007669"/>
    <property type="project" value="InterPro"/>
</dbReference>
<accession>A0A9D4SDW5</accession>
<dbReference type="Proteomes" id="UP000828236">
    <property type="component" value="Unassembled WGS sequence"/>
</dbReference>
<evidence type="ECO:0000256" key="1">
    <source>
        <dbReference type="ARBA" id="ARBA00005602"/>
    </source>
</evidence>
<evidence type="ECO:0000259" key="4">
    <source>
        <dbReference type="Pfam" id="PF11945"/>
    </source>
</evidence>
<feature type="region of interest" description="Disordered" evidence="3">
    <location>
        <begin position="181"/>
        <end position="205"/>
    </location>
</feature>
<gene>
    <name evidence="5" type="ORF">HUG17_9196</name>
</gene>
<protein>
    <recommendedName>
        <fullName evidence="4">WASH1 WAHD domain-containing protein</fullName>
    </recommendedName>
</protein>
<dbReference type="GO" id="GO:0043015">
    <property type="term" value="F:gamma-tubulin binding"/>
    <property type="evidence" value="ECO:0007669"/>
    <property type="project" value="TreeGrafter"/>
</dbReference>
<sequence>MAFQFIATPENLRREELMVQIAERLKLIDSYSETLFKRLDTEFQNVQTKLQDINKRTDICAKKISLLKDEKKAITLYSHSKYPSHEIKVKEFYDSFLILDRDIHGLATSNNNSNNDNDDKRVTIDATHVPYDDDSKMKSQFYIYDKNLILSSLLLFNSSENAYTIGSPTTFAKRCTQTGNKIKSNESDSQKFTESTSTSEKTDVQDDDFQLTFHTKPDILDDLPAELPSLPGIADEFRFKDTGEMDIIGHLNLPDLASLSKSTFSPSSPPSSNQSEPIVDINVDKLPKLPISVEYDVATPPFIPPPPPPPPPPPHVNIQQSISQHGQLDNGRASLLESIRAAGGKPKKKTIKERKHDEKLKKKDALEDSITESPMNTSNQTNNNNKGLDMMAELRKRLESRRSGISSDHQHKSNNTDRTTTIKLPTFDAASTMANIIFFYQMNNNNKRRKIP</sequence>
<proteinExistence type="inferred from homology"/>
<feature type="compositionally biased region" description="Low complexity" evidence="3">
    <location>
        <begin position="376"/>
        <end position="385"/>
    </location>
</feature>
<dbReference type="PANTHER" id="PTHR23331:SF1">
    <property type="entry name" value="WASH COMPLEX SUBUNIT 1"/>
    <property type="match status" value="1"/>
</dbReference>
<feature type="compositionally biased region" description="Polar residues" evidence="3">
    <location>
        <begin position="317"/>
        <end position="327"/>
    </location>
</feature>
<dbReference type="GO" id="GO:0071203">
    <property type="term" value="C:WASH complex"/>
    <property type="evidence" value="ECO:0007669"/>
    <property type="project" value="InterPro"/>
</dbReference>
<evidence type="ECO:0000256" key="3">
    <source>
        <dbReference type="SAM" id="MobiDB-lite"/>
    </source>
</evidence>
<name>A0A9D4SDW5_DERFA</name>
<reference evidence="5" key="2">
    <citation type="journal article" date="2021" name="World Allergy Organ. J.">
        <title>Chromosome-level assembly of Dermatophagoides farinae genome and transcriptome reveals two novel allergens Der f 37 and Der f 39.</title>
        <authorList>
            <person name="Chen J."/>
            <person name="Cai Z."/>
            <person name="Fan D."/>
            <person name="Hu J."/>
            <person name="Hou Y."/>
            <person name="He Y."/>
            <person name="Zhang Z."/>
            <person name="Zhao Z."/>
            <person name="Gao P."/>
            <person name="Hu W."/>
            <person name="Sun J."/>
            <person name="Li J."/>
            <person name="Ji K."/>
        </authorList>
    </citation>
    <scope>NUCLEOTIDE SEQUENCE</scope>
    <source>
        <strain evidence="5">JKM2019</strain>
    </source>
</reference>
<dbReference type="Pfam" id="PF11945">
    <property type="entry name" value="WASH_WAHD"/>
    <property type="match status" value="1"/>
</dbReference>
<feature type="compositionally biased region" description="Basic and acidic residues" evidence="3">
    <location>
        <begin position="354"/>
        <end position="366"/>
    </location>
</feature>
<organism evidence="5">
    <name type="scientific">Dermatophagoides farinae</name>
    <name type="common">American house dust mite</name>
    <dbReference type="NCBI Taxonomy" id="6954"/>
    <lineage>
        <taxon>Eukaryota</taxon>
        <taxon>Metazoa</taxon>
        <taxon>Ecdysozoa</taxon>
        <taxon>Arthropoda</taxon>
        <taxon>Chelicerata</taxon>
        <taxon>Arachnida</taxon>
        <taxon>Acari</taxon>
        <taxon>Acariformes</taxon>
        <taxon>Sarcoptiformes</taxon>
        <taxon>Astigmata</taxon>
        <taxon>Psoroptidia</taxon>
        <taxon>Analgoidea</taxon>
        <taxon>Pyroglyphidae</taxon>
        <taxon>Dermatophagoidinae</taxon>
        <taxon>Dermatophagoides</taxon>
    </lineage>
</organism>
<keyword evidence="2" id="KW-0009">Actin-binding</keyword>
<feature type="compositionally biased region" description="Basic and acidic residues" evidence="3">
    <location>
        <begin position="399"/>
        <end position="415"/>
    </location>
</feature>
<dbReference type="PANTHER" id="PTHR23331">
    <property type="entry name" value="CXYORF1"/>
    <property type="match status" value="1"/>
</dbReference>
<dbReference type="GO" id="GO:0005829">
    <property type="term" value="C:cytosol"/>
    <property type="evidence" value="ECO:0007669"/>
    <property type="project" value="GOC"/>
</dbReference>
<feature type="domain" description="WASH1 WAHD" evidence="4">
    <location>
        <begin position="9"/>
        <end position="267"/>
    </location>
</feature>
<feature type="region of interest" description="Disordered" evidence="3">
    <location>
        <begin position="399"/>
        <end position="420"/>
    </location>
</feature>
<dbReference type="GO" id="GO:0003779">
    <property type="term" value="F:actin binding"/>
    <property type="evidence" value="ECO:0007669"/>
    <property type="project" value="UniProtKB-KW"/>
</dbReference>
<evidence type="ECO:0000256" key="2">
    <source>
        <dbReference type="ARBA" id="ARBA00023203"/>
    </source>
</evidence>
<dbReference type="EMBL" id="SDOV01000008">
    <property type="protein sequence ID" value="KAH7638091.1"/>
    <property type="molecule type" value="Genomic_DNA"/>
</dbReference>
<comment type="caution">
    <text evidence="5">The sequence shown here is derived from an EMBL/GenBank/DDBJ whole genome shotgun (WGS) entry which is preliminary data.</text>
</comment>
<dbReference type="GO" id="GO:0042147">
    <property type="term" value="P:retrograde transport, endosome to Golgi"/>
    <property type="evidence" value="ECO:0007669"/>
    <property type="project" value="TreeGrafter"/>
</dbReference>
<dbReference type="AlphaFoldDB" id="A0A9D4SDW5"/>
<dbReference type="GO" id="GO:0055037">
    <property type="term" value="C:recycling endosome"/>
    <property type="evidence" value="ECO:0007669"/>
    <property type="project" value="TreeGrafter"/>
</dbReference>
<dbReference type="InterPro" id="IPR021854">
    <property type="entry name" value="WASH1_WAHD"/>
</dbReference>
<dbReference type="SUPFAM" id="SSF101447">
    <property type="entry name" value="Formin homology 2 domain (FH2 domain)"/>
    <property type="match status" value="1"/>
</dbReference>
<dbReference type="InterPro" id="IPR028290">
    <property type="entry name" value="WASH1"/>
</dbReference>